<dbReference type="EMBL" id="BAAANB010000001">
    <property type="protein sequence ID" value="GAA2019537.1"/>
    <property type="molecule type" value="Genomic_DNA"/>
</dbReference>
<dbReference type="Proteomes" id="UP001501285">
    <property type="component" value="Unassembled WGS sequence"/>
</dbReference>
<accession>A0ABN2TSA8</accession>
<sequence length="123" mass="12806">MFAVGGHVPMRRVVLLPYAVCVPGAFPAHADGGSEAGQALAAAVGYGLRHGAFSGAMRPAVGTELHQGALRCGNQSEFAPQMRHGALRCGNQPEFAPQVRHGACIGPVERRHALRGCTGRLPT</sequence>
<reference evidence="1 2" key="1">
    <citation type="journal article" date="2019" name="Int. J. Syst. Evol. Microbiol.">
        <title>The Global Catalogue of Microorganisms (GCM) 10K type strain sequencing project: providing services to taxonomists for standard genome sequencing and annotation.</title>
        <authorList>
            <consortium name="The Broad Institute Genomics Platform"/>
            <consortium name="The Broad Institute Genome Sequencing Center for Infectious Disease"/>
            <person name="Wu L."/>
            <person name="Ma J."/>
        </authorList>
    </citation>
    <scope>NUCLEOTIDE SEQUENCE [LARGE SCALE GENOMIC DNA]</scope>
    <source>
        <strain evidence="1 2">JCM 14283</strain>
    </source>
</reference>
<keyword evidence="2" id="KW-1185">Reference proteome</keyword>
<protein>
    <recommendedName>
        <fullName evidence="3">Secreted protein</fullName>
    </recommendedName>
</protein>
<gene>
    <name evidence="1" type="ORF">GCM10009740_04630</name>
</gene>
<name>A0ABN2TSA8_9MICO</name>
<proteinExistence type="predicted"/>
<organism evidence="1 2">
    <name type="scientific">Terrabacter terrae</name>
    <dbReference type="NCBI Taxonomy" id="318434"/>
    <lineage>
        <taxon>Bacteria</taxon>
        <taxon>Bacillati</taxon>
        <taxon>Actinomycetota</taxon>
        <taxon>Actinomycetes</taxon>
        <taxon>Micrococcales</taxon>
        <taxon>Intrasporangiaceae</taxon>
        <taxon>Terrabacter</taxon>
    </lineage>
</organism>
<evidence type="ECO:0008006" key="3">
    <source>
        <dbReference type="Google" id="ProtNLM"/>
    </source>
</evidence>
<comment type="caution">
    <text evidence="1">The sequence shown here is derived from an EMBL/GenBank/DDBJ whole genome shotgun (WGS) entry which is preliminary data.</text>
</comment>
<evidence type="ECO:0000313" key="1">
    <source>
        <dbReference type="EMBL" id="GAA2019537.1"/>
    </source>
</evidence>
<evidence type="ECO:0000313" key="2">
    <source>
        <dbReference type="Proteomes" id="UP001501285"/>
    </source>
</evidence>